<dbReference type="Proteomes" id="UP000282086">
    <property type="component" value="Chromosome"/>
</dbReference>
<evidence type="ECO:0000313" key="2">
    <source>
        <dbReference type="Proteomes" id="UP000282086"/>
    </source>
</evidence>
<sequence length="31" mass="3682">MYADKTIMDLWQMHRVGLMLLRGMQVNNTNT</sequence>
<dbReference type="EMBL" id="LR134140">
    <property type="protein sequence ID" value="VDZ96278.1"/>
    <property type="molecule type" value="Genomic_DNA"/>
</dbReference>
<accession>A0A447MZ37</accession>
<protein>
    <submittedName>
        <fullName evidence="1">Uncharacterized protein</fullName>
    </submittedName>
</protein>
<gene>
    <name evidence="1" type="ORF">NCTC129_02431</name>
</gene>
<evidence type="ECO:0000313" key="1">
    <source>
        <dbReference type="EMBL" id="VDZ96278.1"/>
    </source>
</evidence>
<dbReference type="AlphaFoldDB" id="A0A447MZ37"/>
<organism evidence="1 2">
    <name type="scientific">Salmonella enterica I</name>
    <dbReference type="NCBI Taxonomy" id="59201"/>
    <lineage>
        <taxon>Bacteria</taxon>
        <taxon>Pseudomonadati</taxon>
        <taxon>Pseudomonadota</taxon>
        <taxon>Gammaproteobacteria</taxon>
        <taxon>Enterobacterales</taxon>
        <taxon>Enterobacteriaceae</taxon>
        <taxon>Salmonella</taxon>
    </lineage>
</organism>
<name>A0A447MZ37_SALET</name>
<proteinExistence type="predicted"/>
<reference evidence="1 2" key="1">
    <citation type="submission" date="2018-12" db="EMBL/GenBank/DDBJ databases">
        <authorList>
            <consortium name="Pathogen Informatics"/>
        </authorList>
    </citation>
    <scope>NUCLEOTIDE SEQUENCE [LARGE SCALE GENOMIC DNA]</scope>
    <source>
        <strain evidence="1 2">NCTC129</strain>
    </source>
</reference>